<keyword evidence="8" id="KW-0175">Coiled coil</keyword>
<dbReference type="Ensembl" id="ENSNMLT00000010899.1">
    <property type="protein sequence ID" value="ENSNMLP00000009644.1"/>
    <property type="gene ID" value="ENSNMLG00000006693.1"/>
</dbReference>
<dbReference type="Pfam" id="PF00622">
    <property type="entry name" value="SPRY"/>
    <property type="match status" value="1"/>
</dbReference>
<evidence type="ECO:0000256" key="3">
    <source>
        <dbReference type="ARBA" id="ARBA00022490"/>
    </source>
</evidence>
<feature type="domain" description="B30.2/SPRY" evidence="12">
    <location>
        <begin position="258"/>
        <end position="455"/>
    </location>
</feature>
<dbReference type="InterPro" id="IPR043136">
    <property type="entry name" value="B30.2/SPRY_sf"/>
</dbReference>
<dbReference type="PROSITE" id="PS50089">
    <property type="entry name" value="ZF_RING_2"/>
    <property type="match status" value="1"/>
</dbReference>
<feature type="region of interest" description="Disordered" evidence="9">
    <location>
        <begin position="228"/>
        <end position="248"/>
    </location>
</feature>
<evidence type="ECO:0000259" key="12">
    <source>
        <dbReference type="PROSITE" id="PS50188"/>
    </source>
</evidence>
<dbReference type="SUPFAM" id="SSF57845">
    <property type="entry name" value="B-box zinc-binding domain"/>
    <property type="match status" value="1"/>
</dbReference>
<dbReference type="Pfam" id="PF13765">
    <property type="entry name" value="PRY"/>
    <property type="match status" value="1"/>
</dbReference>
<dbReference type="SMART" id="SM00184">
    <property type="entry name" value="RING"/>
    <property type="match status" value="1"/>
</dbReference>
<accession>A0A8C6SWQ7</accession>
<evidence type="ECO:0000256" key="2">
    <source>
        <dbReference type="ARBA" id="ARBA00008518"/>
    </source>
</evidence>
<dbReference type="InterPro" id="IPR001841">
    <property type="entry name" value="Znf_RING"/>
</dbReference>
<proteinExistence type="inferred from homology"/>
<comment type="similarity">
    <text evidence="2">Belongs to the TRIM/RBCC family.</text>
</comment>
<dbReference type="CDD" id="cd19769">
    <property type="entry name" value="Bbox2_TRIM16-like"/>
    <property type="match status" value="1"/>
</dbReference>
<keyword evidence="3" id="KW-0963">Cytoplasm</keyword>
<dbReference type="SUPFAM" id="SSF49899">
    <property type="entry name" value="Concanavalin A-like lectins/glucanases"/>
    <property type="match status" value="1"/>
</dbReference>
<dbReference type="InterPro" id="IPR003877">
    <property type="entry name" value="SPRY_dom"/>
</dbReference>
<dbReference type="Pfam" id="PF00097">
    <property type="entry name" value="zf-C3HC4"/>
    <property type="match status" value="1"/>
</dbReference>
<dbReference type="PANTHER" id="PTHR24103">
    <property type="entry name" value="E3 UBIQUITIN-PROTEIN LIGASE TRIM"/>
    <property type="match status" value="1"/>
</dbReference>
<dbReference type="InterPro" id="IPR013320">
    <property type="entry name" value="ConA-like_dom_sf"/>
</dbReference>
<dbReference type="AlphaFoldDB" id="A0A8C6SWQ7"/>
<dbReference type="SUPFAM" id="SSF57850">
    <property type="entry name" value="RING/U-box"/>
    <property type="match status" value="1"/>
</dbReference>
<evidence type="ECO:0000313" key="13">
    <source>
        <dbReference type="Ensembl" id="ENSNMLP00000009644.1"/>
    </source>
</evidence>
<evidence type="ECO:0000256" key="8">
    <source>
        <dbReference type="SAM" id="Coils"/>
    </source>
</evidence>
<evidence type="ECO:0000256" key="7">
    <source>
        <dbReference type="PROSITE-ProRule" id="PRU00024"/>
    </source>
</evidence>
<evidence type="ECO:0000256" key="1">
    <source>
        <dbReference type="ARBA" id="ARBA00004496"/>
    </source>
</evidence>
<dbReference type="InterPro" id="IPR050143">
    <property type="entry name" value="TRIM/RBCC"/>
</dbReference>
<dbReference type="InterPro" id="IPR000315">
    <property type="entry name" value="Znf_B-box"/>
</dbReference>
<dbReference type="Gene3D" id="2.60.120.920">
    <property type="match status" value="1"/>
</dbReference>
<keyword evidence="14" id="KW-1185">Reference proteome</keyword>
<dbReference type="PROSITE" id="PS50188">
    <property type="entry name" value="B302_SPRY"/>
    <property type="match status" value="1"/>
</dbReference>
<dbReference type="PROSITE" id="PS50119">
    <property type="entry name" value="ZF_BBOX"/>
    <property type="match status" value="1"/>
</dbReference>
<keyword evidence="4" id="KW-0479">Metal-binding</keyword>
<reference evidence="13" key="1">
    <citation type="submission" date="2025-08" db="UniProtKB">
        <authorList>
            <consortium name="Ensembl"/>
        </authorList>
    </citation>
    <scope>IDENTIFICATION</scope>
</reference>
<dbReference type="PROSITE" id="PS00518">
    <property type="entry name" value="ZF_RING_1"/>
    <property type="match status" value="1"/>
</dbReference>
<dbReference type="Pfam" id="PF00643">
    <property type="entry name" value="zf-B_box"/>
    <property type="match status" value="1"/>
</dbReference>
<feature type="domain" description="RING-type" evidence="10">
    <location>
        <begin position="12"/>
        <end position="52"/>
    </location>
</feature>
<dbReference type="InterPro" id="IPR013083">
    <property type="entry name" value="Znf_RING/FYVE/PHD"/>
</dbReference>
<dbReference type="InterPro" id="IPR018957">
    <property type="entry name" value="Znf_C3HC4_RING-type"/>
</dbReference>
<keyword evidence="6" id="KW-0862">Zinc</keyword>
<dbReference type="PRINTS" id="PR01407">
    <property type="entry name" value="BUTYPHLNCDUF"/>
</dbReference>
<evidence type="ECO:0000256" key="4">
    <source>
        <dbReference type="ARBA" id="ARBA00022723"/>
    </source>
</evidence>
<dbReference type="SMART" id="SM00589">
    <property type="entry name" value="PRY"/>
    <property type="match status" value="1"/>
</dbReference>
<dbReference type="SMART" id="SM00449">
    <property type="entry name" value="SPRY"/>
    <property type="match status" value="1"/>
</dbReference>
<reference evidence="13" key="2">
    <citation type="submission" date="2025-09" db="UniProtKB">
        <authorList>
            <consortium name="Ensembl"/>
        </authorList>
    </citation>
    <scope>IDENTIFICATION</scope>
</reference>
<dbReference type="Proteomes" id="UP000694523">
    <property type="component" value="Unplaced"/>
</dbReference>
<dbReference type="GO" id="GO:0008270">
    <property type="term" value="F:zinc ion binding"/>
    <property type="evidence" value="ECO:0007669"/>
    <property type="project" value="UniProtKB-KW"/>
</dbReference>
<dbReference type="Gene3D" id="3.30.160.60">
    <property type="entry name" value="Classic Zinc Finger"/>
    <property type="match status" value="1"/>
</dbReference>
<dbReference type="InterPro" id="IPR017907">
    <property type="entry name" value="Znf_RING_CS"/>
</dbReference>
<protein>
    <submittedName>
        <fullName evidence="13">Uncharacterized protein</fullName>
    </submittedName>
</protein>
<organism evidence="13 14">
    <name type="scientific">Neogobius melanostomus</name>
    <name type="common">round goby</name>
    <dbReference type="NCBI Taxonomy" id="47308"/>
    <lineage>
        <taxon>Eukaryota</taxon>
        <taxon>Metazoa</taxon>
        <taxon>Chordata</taxon>
        <taxon>Craniata</taxon>
        <taxon>Vertebrata</taxon>
        <taxon>Euteleostomi</taxon>
        <taxon>Actinopterygii</taxon>
        <taxon>Neopterygii</taxon>
        <taxon>Teleostei</taxon>
        <taxon>Neoteleostei</taxon>
        <taxon>Acanthomorphata</taxon>
        <taxon>Gobiaria</taxon>
        <taxon>Gobiiformes</taxon>
        <taxon>Gobioidei</taxon>
        <taxon>Gobiidae</taxon>
        <taxon>Benthophilinae</taxon>
        <taxon>Neogobiini</taxon>
        <taxon>Neogobius</taxon>
    </lineage>
</organism>
<evidence type="ECO:0000313" key="14">
    <source>
        <dbReference type="Proteomes" id="UP000694523"/>
    </source>
</evidence>
<keyword evidence="5 7" id="KW-0863">Zinc-finger</keyword>
<sequence length="465" mass="53297">MAESSLESYLTCSVCLDILTEPVSLSCHHSFCKRCLTEHWARQPSRPCPVCRRRSSKEDLDVNFALKELTSEPPSAQTQRQWSVCPSHPQVPPLFCLDDSRPLCPLCEFSLHPQHRVVSGEEAQRRLKELISSQLQALTEEKHQCEELQQSYEEIQLYAEKQAGDCERHIRAGFSRLHQFLQEEEQRALSALREEQLRQKKNISPELEKLREKLSSVDKIIQELQQQLETHTYRPRQESTPPRPRPKAGLLLDQAKVLGNLGFRVWTRMKRLVTYQPVVLDPNTAYPELSLSDDLNTVRRTETLDKELPEVPERFSHWAIVLGSVGYSSGTHQWDVEVGDHPHWYIGVAKDSVERKEKSRASLVNELLGFGLYAGQYHNGSKYVKVKKSPEKIRVMLDFNKVTLSFSDADHMTPLYSLTVPKGTSTDKLFPFFWVGPAGGAKTKELKICEVQSEDSHSMDYPLSF</sequence>
<evidence type="ECO:0000256" key="6">
    <source>
        <dbReference type="ARBA" id="ARBA00022833"/>
    </source>
</evidence>
<feature type="coiled-coil region" evidence="8">
    <location>
        <begin position="128"/>
        <end position="155"/>
    </location>
</feature>
<evidence type="ECO:0000259" key="11">
    <source>
        <dbReference type="PROSITE" id="PS50119"/>
    </source>
</evidence>
<dbReference type="SMART" id="SM00336">
    <property type="entry name" value="BBOX"/>
    <property type="match status" value="1"/>
</dbReference>
<dbReference type="InterPro" id="IPR001870">
    <property type="entry name" value="B30.2/SPRY"/>
</dbReference>
<feature type="domain" description="B box-type" evidence="11">
    <location>
        <begin position="80"/>
        <end position="120"/>
    </location>
</feature>
<evidence type="ECO:0000256" key="9">
    <source>
        <dbReference type="SAM" id="MobiDB-lite"/>
    </source>
</evidence>
<dbReference type="InterPro" id="IPR006574">
    <property type="entry name" value="PRY"/>
</dbReference>
<evidence type="ECO:0000259" key="10">
    <source>
        <dbReference type="PROSITE" id="PS50089"/>
    </source>
</evidence>
<dbReference type="InterPro" id="IPR003879">
    <property type="entry name" value="Butyrophylin_SPRY"/>
</dbReference>
<dbReference type="Gene3D" id="3.30.40.10">
    <property type="entry name" value="Zinc/RING finger domain, C3HC4 (zinc finger)"/>
    <property type="match status" value="1"/>
</dbReference>
<name>A0A8C6SWQ7_9GOBI</name>
<dbReference type="GO" id="GO:0005737">
    <property type="term" value="C:cytoplasm"/>
    <property type="evidence" value="ECO:0007669"/>
    <property type="project" value="UniProtKB-SubCell"/>
</dbReference>
<comment type="subcellular location">
    <subcellularLocation>
        <location evidence="1">Cytoplasm</location>
    </subcellularLocation>
</comment>
<evidence type="ECO:0000256" key="5">
    <source>
        <dbReference type="ARBA" id="ARBA00022771"/>
    </source>
</evidence>